<evidence type="ECO:0000313" key="3">
    <source>
        <dbReference type="Proteomes" id="UP001527181"/>
    </source>
</evidence>
<dbReference type="Proteomes" id="UP001527181">
    <property type="component" value="Unassembled WGS sequence"/>
</dbReference>
<organism evidence="2 3">
    <name type="scientific">Paenibacillus alvei</name>
    <name type="common">Bacillus alvei</name>
    <dbReference type="NCBI Taxonomy" id="44250"/>
    <lineage>
        <taxon>Bacteria</taxon>
        <taxon>Bacillati</taxon>
        <taxon>Bacillota</taxon>
        <taxon>Bacilli</taxon>
        <taxon>Bacillales</taxon>
        <taxon>Paenibacillaceae</taxon>
        <taxon>Paenibacillus</taxon>
    </lineage>
</organism>
<evidence type="ECO:0000313" key="2">
    <source>
        <dbReference type="EMBL" id="MCY9760556.1"/>
    </source>
</evidence>
<reference evidence="2 3" key="1">
    <citation type="submission" date="2022-05" db="EMBL/GenBank/DDBJ databases">
        <title>Genome Sequencing of Bee-Associated Microbes.</title>
        <authorList>
            <person name="Dunlap C."/>
        </authorList>
    </citation>
    <scope>NUCLEOTIDE SEQUENCE [LARGE SCALE GENOMIC DNA]</scope>
    <source>
        <strain evidence="2 3">NRRL B-04010</strain>
    </source>
</reference>
<feature type="region of interest" description="Disordered" evidence="1">
    <location>
        <begin position="234"/>
        <end position="257"/>
    </location>
</feature>
<proteinExistence type="predicted"/>
<dbReference type="EMBL" id="JAMDNP010000013">
    <property type="protein sequence ID" value="MCY9760556.1"/>
    <property type="molecule type" value="Genomic_DNA"/>
</dbReference>
<name>A0ABT4GV29_PAEAL</name>
<comment type="caution">
    <text evidence="2">The sequence shown here is derived from an EMBL/GenBank/DDBJ whole genome shotgun (WGS) entry which is preliminary data.</text>
</comment>
<evidence type="ECO:0000256" key="1">
    <source>
        <dbReference type="SAM" id="MobiDB-lite"/>
    </source>
</evidence>
<sequence>MQGWIKIHRKIGDNQIFKDPFFLKLWMMCLLKAAHKPYRQLVGRKMVPVGIGQFITGVGSITDEFNDGIVEKKHKKSSSTVWRMLHVLEQEQMIQITSYTRFSIVTVVNWSEYQTEEAESKPQQQAPPPPPTEPPKKKPKKFAEDSTYYKMAVYFRGKVDAMAADHGLHNVTKRANMQSWAKDFQMLMEQDGHKDKRLIQSVMDWVVKDDFWHRNVMSAKSFRNQFPKLVLDMNNKGKKKPHMPTTQEREKKQDFDDKLREWVMEGGNPDDFRYDDSS</sequence>
<keyword evidence="3" id="KW-1185">Reference proteome</keyword>
<dbReference type="RefSeq" id="WP_163980066.1">
    <property type="nucleotide sequence ID" value="NZ_JAMDNP010000013.1"/>
</dbReference>
<protein>
    <submittedName>
        <fullName evidence="2">Uncharacterized protein</fullName>
    </submittedName>
</protein>
<feature type="region of interest" description="Disordered" evidence="1">
    <location>
        <begin position="116"/>
        <end position="143"/>
    </location>
</feature>
<gene>
    <name evidence="2" type="ORF">M5X12_08195</name>
</gene>
<feature type="compositionally biased region" description="Basic and acidic residues" evidence="1">
    <location>
        <begin position="247"/>
        <end position="257"/>
    </location>
</feature>
<accession>A0ABT4GV29</accession>